<dbReference type="EMBL" id="JAWHPR010000004">
    <property type="protein sequence ID" value="MDU8688812.1"/>
    <property type="molecule type" value="Genomic_DNA"/>
</dbReference>
<dbReference type="SUPFAM" id="SSF53448">
    <property type="entry name" value="Nucleotide-diphospho-sugar transferases"/>
    <property type="match status" value="1"/>
</dbReference>
<sequence length="327" mass="37512">MNNPLVSIIVPVYNVQNSVARCLESICAQTWKNIEIILVNDGSRDESFSVCEQFREKDPRIVLVDKSNSGVSDTRNCGMTLASGKYVQFVDSDDYIEPDFTERLVTAAETNNADLVIAPYWMVIPANSCKAGQALENLQENLGIEEKRPDDVREYGFLPEGIYDRDTFALRLMEKPASFFYSVLWNKLYRRDILVDNHLQFTSEVRWAEDLVFNLEYILYANVFVSIPKAGYHYVQNPQSICHTQINLASIVQNKLQVFRYYKDLYTKLGLYDKVQPQLYKFLTAFSENAYPAGSPQKIIMDMANHWGFGVLDASDKEKKRHAKSEA</sequence>
<name>A0ABU3TZT0_9FIRM</name>
<comment type="caution">
    <text evidence="4">The sequence shown here is derived from an EMBL/GenBank/DDBJ whole genome shotgun (WGS) entry which is preliminary data.</text>
</comment>
<reference evidence="4 5" key="1">
    <citation type="submission" date="2023-10" db="EMBL/GenBank/DDBJ databases">
        <title>Host Genetic Regulation of Human Gut Microbial Structural Variation.</title>
        <authorList>
            <person name="Harmsen H.J.M."/>
        </authorList>
    </citation>
    <scope>NUCLEOTIDE SEQUENCE [LARGE SCALE GENOMIC DNA]</scope>
    <source>
        <strain evidence="4 5">HTF-F</strain>
    </source>
</reference>
<evidence type="ECO:0000313" key="5">
    <source>
        <dbReference type="Proteomes" id="UP001263246"/>
    </source>
</evidence>
<keyword evidence="2 4" id="KW-0808">Transferase</keyword>
<feature type="domain" description="Glycosyltransferase 2-like" evidence="3">
    <location>
        <begin position="7"/>
        <end position="120"/>
    </location>
</feature>
<dbReference type="EC" id="2.4.-.-" evidence="4"/>
<organism evidence="4 5">
    <name type="scientific">Faecalibacterium wellingii</name>
    <dbReference type="NCBI Taxonomy" id="2929491"/>
    <lineage>
        <taxon>Bacteria</taxon>
        <taxon>Bacillati</taxon>
        <taxon>Bacillota</taxon>
        <taxon>Clostridia</taxon>
        <taxon>Eubacteriales</taxon>
        <taxon>Oscillospiraceae</taxon>
        <taxon>Faecalibacterium</taxon>
    </lineage>
</organism>
<dbReference type="GO" id="GO:0016757">
    <property type="term" value="F:glycosyltransferase activity"/>
    <property type="evidence" value="ECO:0007669"/>
    <property type="project" value="UniProtKB-KW"/>
</dbReference>
<dbReference type="Pfam" id="PF00535">
    <property type="entry name" value="Glycos_transf_2"/>
    <property type="match status" value="1"/>
</dbReference>
<dbReference type="CDD" id="cd00761">
    <property type="entry name" value="Glyco_tranf_GTA_type"/>
    <property type="match status" value="1"/>
</dbReference>
<keyword evidence="1 4" id="KW-0328">Glycosyltransferase</keyword>
<evidence type="ECO:0000256" key="2">
    <source>
        <dbReference type="ARBA" id="ARBA00022679"/>
    </source>
</evidence>
<evidence type="ECO:0000256" key="1">
    <source>
        <dbReference type="ARBA" id="ARBA00022676"/>
    </source>
</evidence>
<dbReference type="Proteomes" id="UP001263246">
    <property type="component" value="Unassembled WGS sequence"/>
</dbReference>
<evidence type="ECO:0000313" key="4">
    <source>
        <dbReference type="EMBL" id="MDU8688812.1"/>
    </source>
</evidence>
<protein>
    <submittedName>
        <fullName evidence="4">Glycosyltransferase</fullName>
        <ecNumber evidence="4">2.4.-.-</ecNumber>
    </submittedName>
</protein>
<dbReference type="PANTHER" id="PTHR22916">
    <property type="entry name" value="GLYCOSYLTRANSFERASE"/>
    <property type="match status" value="1"/>
</dbReference>
<proteinExistence type="predicted"/>
<evidence type="ECO:0000259" key="3">
    <source>
        <dbReference type="Pfam" id="PF00535"/>
    </source>
</evidence>
<dbReference type="RefSeq" id="WP_249237763.1">
    <property type="nucleotide sequence ID" value="NZ_CP094473.1"/>
</dbReference>
<dbReference type="Gene3D" id="3.90.550.10">
    <property type="entry name" value="Spore Coat Polysaccharide Biosynthesis Protein SpsA, Chain A"/>
    <property type="match status" value="1"/>
</dbReference>
<gene>
    <name evidence="4" type="ORF">RX402_08650</name>
</gene>
<dbReference type="InterPro" id="IPR001173">
    <property type="entry name" value="Glyco_trans_2-like"/>
</dbReference>
<dbReference type="PANTHER" id="PTHR22916:SF51">
    <property type="entry name" value="GLYCOSYLTRANSFERASE EPSH-RELATED"/>
    <property type="match status" value="1"/>
</dbReference>
<dbReference type="InterPro" id="IPR029044">
    <property type="entry name" value="Nucleotide-diphossugar_trans"/>
</dbReference>
<accession>A0ABU3TZT0</accession>
<keyword evidence="5" id="KW-1185">Reference proteome</keyword>